<feature type="compositionally biased region" description="Polar residues" evidence="1">
    <location>
        <begin position="87"/>
        <end position="99"/>
    </location>
</feature>
<evidence type="ECO:0000313" key="2">
    <source>
        <dbReference type="EMBL" id="KAF9065569.1"/>
    </source>
</evidence>
<accession>A0A9P5U4F8</accession>
<dbReference type="Proteomes" id="UP000772434">
    <property type="component" value="Unassembled WGS sequence"/>
</dbReference>
<dbReference type="AlphaFoldDB" id="A0A9P5U4F8"/>
<protein>
    <submittedName>
        <fullName evidence="2">Uncharacterized protein</fullName>
    </submittedName>
</protein>
<comment type="caution">
    <text evidence="2">The sequence shown here is derived from an EMBL/GenBank/DDBJ whole genome shotgun (WGS) entry which is preliminary data.</text>
</comment>
<sequence length="217" mass="24041">MECDLHRSLLLPPPWPKNLLQNLLASRPNLLLYRSAAESSDSSSSFSSSSDGSSESETFDSNNKNQKPRAKPTSKSSKPTRYKHSSTRSTHTTPKTQSTVSSEAIFFGASFAFDGKIQPKSTPVKNGMQEVVVILHTLLSSDTEFYSENVDNFEDDPEAERVIHLLESWDRKIFGHPQGRQDSAIVKEAPVSRNGSKTPPSTTLIVTQHEKHGKINI</sequence>
<proteinExistence type="predicted"/>
<evidence type="ECO:0000313" key="3">
    <source>
        <dbReference type="Proteomes" id="UP000772434"/>
    </source>
</evidence>
<dbReference type="EMBL" id="JADNRY010000101">
    <property type="protein sequence ID" value="KAF9065569.1"/>
    <property type="molecule type" value="Genomic_DNA"/>
</dbReference>
<reference evidence="2" key="1">
    <citation type="submission" date="2020-11" db="EMBL/GenBank/DDBJ databases">
        <authorList>
            <consortium name="DOE Joint Genome Institute"/>
            <person name="Ahrendt S."/>
            <person name="Riley R."/>
            <person name="Andreopoulos W."/>
            <person name="Labutti K."/>
            <person name="Pangilinan J."/>
            <person name="Ruiz-Duenas F.J."/>
            <person name="Barrasa J.M."/>
            <person name="Sanchez-Garcia M."/>
            <person name="Camarero S."/>
            <person name="Miyauchi S."/>
            <person name="Serrano A."/>
            <person name="Linde D."/>
            <person name="Babiker R."/>
            <person name="Drula E."/>
            <person name="Ayuso-Fernandez I."/>
            <person name="Pacheco R."/>
            <person name="Padilla G."/>
            <person name="Ferreira P."/>
            <person name="Barriuso J."/>
            <person name="Kellner H."/>
            <person name="Castanera R."/>
            <person name="Alfaro M."/>
            <person name="Ramirez L."/>
            <person name="Pisabarro A.G."/>
            <person name="Kuo A."/>
            <person name="Tritt A."/>
            <person name="Lipzen A."/>
            <person name="He G."/>
            <person name="Yan M."/>
            <person name="Ng V."/>
            <person name="Cullen D."/>
            <person name="Martin F."/>
            <person name="Rosso M.-N."/>
            <person name="Henrissat B."/>
            <person name="Hibbett D."/>
            <person name="Martinez A.T."/>
            <person name="Grigoriev I.V."/>
        </authorList>
    </citation>
    <scope>NUCLEOTIDE SEQUENCE</scope>
    <source>
        <strain evidence="2">AH 40177</strain>
    </source>
</reference>
<dbReference type="OrthoDB" id="3220614at2759"/>
<gene>
    <name evidence="2" type="ORF">BDP27DRAFT_1424656</name>
</gene>
<feature type="compositionally biased region" description="Low complexity" evidence="1">
    <location>
        <begin position="37"/>
        <end position="61"/>
    </location>
</feature>
<feature type="region of interest" description="Disordered" evidence="1">
    <location>
        <begin position="37"/>
        <end position="99"/>
    </location>
</feature>
<name>A0A9P5U4F8_9AGAR</name>
<keyword evidence="3" id="KW-1185">Reference proteome</keyword>
<organism evidence="2 3">
    <name type="scientific">Rhodocollybia butyracea</name>
    <dbReference type="NCBI Taxonomy" id="206335"/>
    <lineage>
        <taxon>Eukaryota</taxon>
        <taxon>Fungi</taxon>
        <taxon>Dikarya</taxon>
        <taxon>Basidiomycota</taxon>
        <taxon>Agaricomycotina</taxon>
        <taxon>Agaricomycetes</taxon>
        <taxon>Agaricomycetidae</taxon>
        <taxon>Agaricales</taxon>
        <taxon>Marasmiineae</taxon>
        <taxon>Omphalotaceae</taxon>
        <taxon>Rhodocollybia</taxon>
    </lineage>
</organism>
<evidence type="ECO:0000256" key="1">
    <source>
        <dbReference type="SAM" id="MobiDB-lite"/>
    </source>
</evidence>
<feature type="compositionally biased region" description="Basic residues" evidence="1">
    <location>
        <begin position="66"/>
        <end position="86"/>
    </location>
</feature>